<proteinExistence type="predicted"/>
<dbReference type="InterPro" id="IPR052952">
    <property type="entry name" value="MFS-Transporter"/>
</dbReference>
<evidence type="ECO:0000256" key="1">
    <source>
        <dbReference type="ARBA" id="ARBA00022692"/>
    </source>
</evidence>
<dbReference type="RefSeq" id="WP_209818058.1">
    <property type="nucleotide sequence ID" value="NZ_JAVDTL010000005.1"/>
</dbReference>
<feature type="transmembrane region" description="Helical" evidence="4">
    <location>
        <begin position="333"/>
        <end position="357"/>
    </location>
</feature>
<gene>
    <name evidence="6" type="ORF">J2W88_003512</name>
    <name evidence="7" type="ORF">J2W93_002598</name>
</gene>
<dbReference type="Proteomes" id="UP001253458">
    <property type="component" value="Unassembled WGS sequence"/>
</dbReference>
<evidence type="ECO:0000256" key="3">
    <source>
        <dbReference type="ARBA" id="ARBA00023136"/>
    </source>
</evidence>
<protein>
    <submittedName>
        <fullName evidence="6">Sugar phosphate permease</fullName>
    </submittedName>
</protein>
<dbReference type="EMBL" id="JAVDTS010000003">
    <property type="protein sequence ID" value="MDR6837760.1"/>
    <property type="molecule type" value="Genomic_DNA"/>
</dbReference>
<dbReference type="PANTHER" id="PTHR23527:SF1">
    <property type="entry name" value="BLL3282 PROTEIN"/>
    <property type="match status" value="1"/>
</dbReference>
<accession>A0AAJ2F1Z9</accession>
<name>A0AAJ2F1Z9_ACIDE</name>
<evidence type="ECO:0000256" key="4">
    <source>
        <dbReference type="SAM" id="Phobius"/>
    </source>
</evidence>
<feature type="transmembrane region" description="Helical" evidence="4">
    <location>
        <begin position="369"/>
        <end position="390"/>
    </location>
</feature>
<dbReference type="AlphaFoldDB" id="A0AAJ2F1Z9"/>
<keyword evidence="2 4" id="KW-1133">Transmembrane helix</keyword>
<feature type="transmembrane region" description="Helical" evidence="4">
    <location>
        <begin position="396"/>
        <end position="414"/>
    </location>
</feature>
<feature type="transmembrane region" description="Helical" evidence="4">
    <location>
        <begin position="122"/>
        <end position="142"/>
    </location>
</feature>
<dbReference type="PROSITE" id="PS50850">
    <property type="entry name" value="MFS"/>
    <property type="match status" value="1"/>
</dbReference>
<feature type="transmembrane region" description="Helical" evidence="4">
    <location>
        <begin position="299"/>
        <end position="321"/>
    </location>
</feature>
<dbReference type="Gene3D" id="1.20.1250.20">
    <property type="entry name" value="MFS general substrate transporter like domains"/>
    <property type="match status" value="2"/>
</dbReference>
<dbReference type="EMBL" id="JAVDTL010000005">
    <property type="protein sequence ID" value="MDR6768210.1"/>
    <property type="molecule type" value="Genomic_DNA"/>
</dbReference>
<comment type="caution">
    <text evidence="6">The sequence shown here is derived from an EMBL/GenBank/DDBJ whole genome shotgun (WGS) entry which is preliminary data.</text>
</comment>
<dbReference type="GO" id="GO:0022857">
    <property type="term" value="F:transmembrane transporter activity"/>
    <property type="evidence" value="ECO:0007669"/>
    <property type="project" value="InterPro"/>
</dbReference>
<evidence type="ECO:0000259" key="5">
    <source>
        <dbReference type="PROSITE" id="PS50850"/>
    </source>
</evidence>
<evidence type="ECO:0000313" key="7">
    <source>
        <dbReference type="EMBL" id="MDR6837760.1"/>
    </source>
</evidence>
<dbReference type="InterPro" id="IPR011701">
    <property type="entry name" value="MFS"/>
</dbReference>
<dbReference type="InterPro" id="IPR036259">
    <property type="entry name" value="MFS_trans_sf"/>
</dbReference>
<dbReference type="Proteomes" id="UP001249076">
    <property type="component" value="Unassembled WGS sequence"/>
</dbReference>
<dbReference type="SUPFAM" id="SSF103473">
    <property type="entry name" value="MFS general substrate transporter"/>
    <property type="match status" value="1"/>
</dbReference>
<dbReference type="InterPro" id="IPR020846">
    <property type="entry name" value="MFS_dom"/>
</dbReference>
<evidence type="ECO:0000313" key="9">
    <source>
        <dbReference type="Proteomes" id="UP001253458"/>
    </source>
</evidence>
<keyword evidence="8" id="KW-1185">Reference proteome</keyword>
<keyword evidence="1 4" id="KW-0812">Transmembrane</keyword>
<feature type="transmembrane region" description="Helical" evidence="4">
    <location>
        <begin position="91"/>
        <end position="110"/>
    </location>
</feature>
<evidence type="ECO:0000256" key="2">
    <source>
        <dbReference type="ARBA" id="ARBA00022989"/>
    </source>
</evidence>
<feature type="transmembrane region" description="Helical" evidence="4">
    <location>
        <begin position="233"/>
        <end position="258"/>
    </location>
</feature>
<organism evidence="6 9">
    <name type="scientific">Acidovorax delafieldii</name>
    <name type="common">Pseudomonas delafieldii</name>
    <dbReference type="NCBI Taxonomy" id="47920"/>
    <lineage>
        <taxon>Bacteria</taxon>
        <taxon>Pseudomonadati</taxon>
        <taxon>Pseudomonadota</taxon>
        <taxon>Betaproteobacteria</taxon>
        <taxon>Burkholderiales</taxon>
        <taxon>Comamonadaceae</taxon>
        <taxon>Acidovorax</taxon>
    </lineage>
</organism>
<evidence type="ECO:0000313" key="6">
    <source>
        <dbReference type="EMBL" id="MDR6768210.1"/>
    </source>
</evidence>
<feature type="transmembrane region" description="Helical" evidence="4">
    <location>
        <begin position="186"/>
        <end position="207"/>
    </location>
</feature>
<reference evidence="6 8" key="1">
    <citation type="submission" date="2023-07" db="EMBL/GenBank/DDBJ databases">
        <title>Sorghum-associated microbial communities from plants grown in Nebraska, USA.</title>
        <authorList>
            <person name="Schachtman D."/>
        </authorList>
    </citation>
    <scope>NUCLEOTIDE SEQUENCE</scope>
    <source>
        <strain evidence="7 8">BE105</strain>
        <strain evidence="6">BE69</strain>
    </source>
</reference>
<feature type="transmembrane region" description="Helical" evidence="4">
    <location>
        <begin position="59"/>
        <end position="79"/>
    </location>
</feature>
<feature type="transmembrane region" description="Helical" evidence="4">
    <location>
        <begin position="163"/>
        <end position="180"/>
    </location>
</feature>
<dbReference type="PANTHER" id="PTHR23527">
    <property type="entry name" value="BLL3282 PROTEIN"/>
    <property type="match status" value="1"/>
</dbReference>
<dbReference type="Pfam" id="PF07690">
    <property type="entry name" value="MFS_1"/>
    <property type="match status" value="1"/>
</dbReference>
<sequence>MRIKRTAGLLAPPKSHWPASHRWRVLAIGFAANAAFSAAISGLPAAAVLMCQGYQLSTAQLGIALSAIGLGIALSELPWGMVTDRLGDRRILLAGLTLTSLVLAALALLASPGSAGVPSYPALVAGMALLGLAGGSLNGSSGRAVMGWFTDADRGLAMSIRQTALPVGGAIGALLLPAIVSRHGFGPAYVLLSAMCLMTAAFAWVWLHEAPASTSAPSGGPGGRSSLLRDGTLWRFVFGIGALCVPQIALLSFIAVFLHDVAGFGLVGTTAAMVAYQCGSAVARVGAGCWTDRRRNRRAFLRGCAVLSVVSLATLAVATWLSGAGLLTTPGLLWGIAVFGGVVASCWHGVAFTELAVMAGPLRVGTALGLGNTFAFGAYFLTPLLVTAVLQSGSWAWAWGSVTVMTALSLRLLPPARAAQQSTRLGLVRGSDLDGSPGG</sequence>
<feature type="transmembrane region" description="Helical" evidence="4">
    <location>
        <begin position="264"/>
        <end position="287"/>
    </location>
</feature>
<feature type="domain" description="Major facilitator superfamily (MFS) profile" evidence="5">
    <location>
        <begin position="25"/>
        <end position="418"/>
    </location>
</feature>
<keyword evidence="3 4" id="KW-0472">Membrane</keyword>
<evidence type="ECO:0000313" key="8">
    <source>
        <dbReference type="Proteomes" id="UP001249076"/>
    </source>
</evidence>
<feature type="transmembrane region" description="Helical" evidence="4">
    <location>
        <begin position="25"/>
        <end position="47"/>
    </location>
</feature>